<dbReference type="EC" id="3.1.3.8" evidence="2"/>
<dbReference type="InParanoid" id="W2RYH2"/>
<dbReference type="GeneID" id="19972353"/>
<dbReference type="GO" id="GO:0003993">
    <property type="term" value="F:acid phosphatase activity"/>
    <property type="evidence" value="ECO:0007669"/>
    <property type="project" value="TreeGrafter"/>
</dbReference>
<dbReference type="SUPFAM" id="SSF53254">
    <property type="entry name" value="Phosphoglycerate mutase-like"/>
    <property type="match status" value="1"/>
</dbReference>
<dbReference type="CDD" id="cd07061">
    <property type="entry name" value="HP_HAP_like"/>
    <property type="match status" value="1"/>
</dbReference>
<keyword evidence="3" id="KW-0378">Hydrolase</keyword>
<feature type="disulfide bond" evidence="6">
    <location>
        <begin position="286"/>
        <end position="299"/>
    </location>
</feature>
<evidence type="ECO:0000256" key="5">
    <source>
        <dbReference type="PIRSR" id="PIRSR000894-1"/>
    </source>
</evidence>
<dbReference type="Gene3D" id="3.40.50.1240">
    <property type="entry name" value="Phosphoglycerate mutase-like"/>
    <property type="match status" value="1"/>
</dbReference>
<gene>
    <name evidence="7" type="ORF">HMPREF1541_05014</name>
</gene>
<evidence type="ECO:0000256" key="2">
    <source>
        <dbReference type="ARBA" id="ARBA00012632"/>
    </source>
</evidence>
<dbReference type="PIRSF" id="PIRSF000894">
    <property type="entry name" value="Acid_phosphatase"/>
    <property type="match status" value="1"/>
</dbReference>
<dbReference type="GO" id="GO:0016158">
    <property type="term" value="F:inositol hexakisphosphate 3-phosphatase activity"/>
    <property type="evidence" value="ECO:0007669"/>
    <property type="project" value="UniProtKB-EC"/>
</dbReference>
<reference evidence="7 8" key="1">
    <citation type="submission" date="2013-03" db="EMBL/GenBank/DDBJ databases">
        <title>The Genome Sequence of Phialophora europaea CBS 101466.</title>
        <authorList>
            <consortium name="The Broad Institute Genomics Platform"/>
            <person name="Cuomo C."/>
            <person name="de Hoog S."/>
            <person name="Gorbushina A."/>
            <person name="Walker B."/>
            <person name="Young S.K."/>
            <person name="Zeng Q."/>
            <person name="Gargeya S."/>
            <person name="Fitzgerald M."/>
            <person name="Haas B."/>
            <person name="Abouelleil A."/>
            <person name="Allen A.W."/>
            <person name="Alvarado L."/>
            <person name="Arachchi H.M."/>
            <person name="Berlin A.M."/>
            <person name="Chapman S.B."/>
            <person name="Gainer-Dewar J."/>
            <person name="Goldberg J."/>
            <person name="Griggs A."/>
            <person name="Gujja S."/>
            <person name="Hansen M."/>
            <person name="Howarth C."/>
            <person name="Imamovic A."/>
            <person name="Ireland A."/>
            <person name="Larimer J."/>
            <person name="McCowan C."/>
            <person name="Murphy C."/>
            <person name="Pearson M."/>
            <person name="Poon T.W."/>
            <person name="Priest M."/>
            <person name="Roberts A."/>
            <person name="Saif S."/>
            <person name="Shea T."/>
            <person name="Sisk P."/>
            <person name="Sykes S."/>
            <person name="Wortman J."/>
            <person name="Nusbaum C."/>
            <person name="Birren B."/>
        </authorList>
    </citation>
    <scope>NUCLEOTIDE SEQUENCE [LARGE SCALE GENOMIC DNA]</scope>
    <source>
        <strain evidence="7 8">CBS 101466</strain>
    </source>
</reference>
<dbReference type="GO" id="GO:0009277">
    <property type="term" value="C:fungal-type cell wall"/>
    <property type="evidence" value="ECO:0007669"/>
    <property type="project" value="TreeGrafter"/>
</dbReference>
<dbReference type="PROSITE" id="PS00616">
    <property type="entry name" value="HIS_ACID_PHOSPHAT_1"/>
    <property type="match status" value="1"/>
</dbReference>
<protein>
    <recommendedName>
        <fullName evidence="2">3-phytase</fullName>
        <ecNumber evidence="2">3.1.3.8</ecNumber>
    </recommendedName>
</protein>
<dbReference type="InterPro" id="IPR029033">
    <property type="entry name" value="His_PPase_superfam"/>
</dbReference>
<comment type="similarity">
    <text evidence="1">Belongs to the histidine acid phosphatase family.</text>
</comment>
<dbReference type="Proteomes" id="UP000030752">
    <property type="component" value="Unassembled WGS sequence"/>
</dbReference>
<dbReference type="VEuPathDB" id="FungiDB:HMPREF1541_05014"/>
<dbReference type="Pfam" id="PF00328">
    <property type="entry name" value="His_Phos_2"/>
    <property type="match status" value="1"/>
</dbReference>
<sequence length="483" mass="54626">MSVLRLLRRRTTWAYIVLAVSFLFLLGDRLFQLLSLASSAVPSPPTSEEAHNWNLFYHLGGNGPWIPKHTRGGTPDDALPDGCMVDQVHMMSRHGERYPTRNAGSRHLQLLDRLKAPDVSLQGALEFLNHWTYFTSQQDPAFENLTAEGPYAGTKQARDTGRKLRERYDHLVSAEKRVRFWSCDSGRDVETARYFADGFFGSDWESKGVAELEIIPEDADRGGDTLTPGDTCLRYVDDLVHGHDQGYGKLEAYQKHFTAPIITNLSKAAPGLEFSHLDVYSMMEMCGFEILARGSSPWCEIFTREEWLQFEYARDLLHFYRAGPGNEFSRTMGWLYLNATADLLMQPLSKDVYLSFVHDGDIVPLLAALRILDEDGKQELPTDRRSAGRRWKTSDVVPMGGRVLFERIACGHEQDSLQRFMRLSINDGIVSIPGLTTSPIVPYGVPVKDFWKFVEFKLTEYGEFPEVCGLPAGAASRITFLHQ</sequence>
<evidence type="ECO:0000256" key="3">
    <source>
        <dbReference type="ARBA" id="ARBA00022801"/>
    </source>
</evidence>
<keyword evidence="6" id="KW-1015">Disulfide bond</keyword>
<name>W2RYH2_CYPE1</name>
<evidence type="ECO:0000313" key="8">
    <source>
        <dbReference type="Proteomes" id="UP000030752"/>
    </source>
</evidence>
<keyword evidence="8" id="KW-1185">Reference proteome</keyword>
<keyword evidence="4" id="KW-0325">Glycoprotein</keyword>
<dbReference type="AlphaFoldDB" id="W2RYH2"/>
<evidence type="ECO:0000256" key="6">
    <source>
        <dbReference type="PIRSR" id="PIRSR000894-2"/>
    </source>
</evidence>
<dbReference type="STRING" id="1220924.W2RYH2"/>
<evidence type="ECO:0000313" key="7">
    <source>
        <dbReference type="EMBL" id="ETN40734.1"/>
    </source>
</evidence>
<accession>W2RYH2</accession>
<dbReference type="InterPro" id="IPR000560">
    <property type="entry name" value="His_Pase_clade-2"/>
</dbReference>
<dbReference type="InterPro" id="IPR016274">
    <property type="entry name" value="Histidine_acid_Pase_euk"/>
</dbReference>
<dbReference type="HOGENOM" id="CLU_020880_3_1_1"/>
<dbReference type="eggNOG" id="KOG1382">
    <property type="taxonomic scope" value="Eukaryota"/>
</dbReference>
<evidence type="ECO:0000256" key="4">
    <source>
        <dbReference type="ARBA" id="ARBA00023180"/>
    </source>
</evidence>
<dbReference type="OrthoDB" id="6509975at2759"/>
<organism evidence="7 8">
    <name type="scientific">Cyphellophora europaea (strain CBS 101466)</name>
    <name type="common">Phialophora europaea</name>
    <dbReference type="NCBI Taxonomy" id="1220924"/>
    <lineage>
        <taxon>Eukaryota</taxon>
        <taxon>Fungi</taxon>
        <taxon>Dikarya</taxon>
        <taxon>Ascomycota</taxon>
        <taxon>Pezizomycotina</taxon>
        <taxon>Eurotiomycetes</taxon>
        <taxon>Chaetothyriomycetidae</taxon>
        <taxon>Chaetothyriales</taxon>
        <taxon>Cyphellophoraceae</taxon>
        <taxon>Cyphellophora</taxon>
    </lineage>
</organism>
<dbReference type="FunCoup" id="W2RYH2">
    <property type="interactions" value="434"/>
</dbReference>
<dbReference type="InterPro" id="IPR033379">
    <property type="entry name" value="Acid_Pase_AS"/>
</dbReference>
<feature type="disulfide bond" evidence="6">
    <location>
        <begin position="83"/>
        <end position="410"/>
    </location>
</feature>
<proteinExistence type="inferred from homology"/>
<dbReference type="PANTHER" id="PTHR20963">
    <property type="entry name" value="MULTIPLE INOSITOL POLYPHOSPHATE PHOSPHATASE-RELATED"/>
    <property type="match status" value="1"/>
</dbReference>
<feature type="active site" description="Nucleophile" evidence="5">
    <location>
        <position position="94"/>
    </location>
</feature>
<dbReference type="EMBL" id="KB822720">
    <property type="protein sequence ID" value="ETN40734.1"/>
    <property type="molecule type" value="Genomic_DNA"/>
</dbReference>
<feature type="active site" description="Proton donor" evidence="5">
    <location>
        <position position="359"/>
    </location>
</feature>
<dbReference type="RefSeq" id="XP_008717577.1">
    <property type="nucleotide sequence ID" value="XM_008719355.1"/>
</dbReference>
<evidence type="ECO:0000256" key="1">
    <source>
        <dbReference type="ARBA" id="ARBA00005375"/>
    </source>
</evidence>
<dbReference type="PANTHER" id="PTHR20963:SF18">
    <property type="entry name" value="ACID PHOSPHATASE PHO11-RELATED"/>
    <property type="match status" value="1"/>
</dbReference>